<accession>A0A0F9GTA3</accession>
<dbReference type="AlphaFoldDB" id="A0A0F9GTA3"/>
<reference evidence="1" key="1">
    <citation type="journal article" date="2015" name="Nature">
        <title>Complex archaea that bridge the gap between prokaryotes and eukaryotes.</title>
        <authorList>
            <person name="Spang A."/>
            <person name="Saw J.H."/>
            <person name="Jorgensen S.L."/>
            <person name="Zaremba-Niedzwiedzka K."/>
            <person name="Martijn J."/>
            <person name="Lind A.E."/>
            <person name="van Eijk R."/>
            <person name="Schleper C."/>
            <person name="Guy L."/>
            <person name="Ettema T.J."/>
        </authorList>
    </citation>
    <scope>NUCLEOTIDE SEQUENCE</scope>
</reference>
<proteinExistence type="predicted"/>
<name>A0A0F9GTA3_9ZZZZ</name>
<gene>
    <name evidence="1" type="ORF">LCGC14_1788240</name>
</gene>
<evidence type="ECO:0000313" key="1">
    <source>
        <dbReference type="EMBL" id="KKM02055.1"/>
    </source>
</evidence>
<dbReference type="EMBL" id="LAZR01017035">
    <property type="protein sequence ID" value="KKM02055.1"/>
    <property type="molecule type" value="Genomic_DNA"/>
</dbReference>
<protein>
    <submittedName>
        <fullName evidence="1">Uncharacterized protein</fullName>
    </submittedName>
</protein>
<organism evidence="1">
    <name type="scientific">marine sediment metagenome</name>
    <dbReference type="NCBI Taxonomy" id="412755"/>
    <lineage>
        <taxon>unclassified sequences</taxon>
        <taxon>metagenomes</taxon>
        <taxon>ecological metagenomes</taxon>
    </lineage>
</organism>
<sequence length="73" mass="8043">MGDVSTIDELTRAHYNAMAERAEAVTVDTALLARYRALEPLMHEAASRLRQTQDIEAAAYKALNAALVEQVRA</sequence>
<comment type="caution">
    <text evidence="1">The sequence shown here is derived from an EMBL/GenBank/DDBJ whole genome shotgun (WGS) entry which is preliminary data.</text>
</comment>